<reference evidence="2 3" key="1">
    <citation type="submission" date="2021-02" db="EMBL/GenBank/DDBJ databases">
        <title>Alicyclobacillus curvatus sp. nov. and Alicyclobacillus mengziensis sp. nov., two acidophilic bacteria isolated from acid mine drainage.</title>
        <authorList>
            <person name="Huang Y."/>
        </authorList>
    </citation>
    <scope>NUCLEOTIDE SEQUENCE [LARGE SCALE GENOMIC DNA]</scope>
    <source>
        <strain evidence="2 3">S30H14</strain>
    </source>
</reference>
<sequence length="127" mass="14380">MKTNLSSITKRVIYILRITLLVIVLCVVLIGTVGFISKWAAQILHPELFLSNYRTVTEDIFSILVVFEVLDLLHTMSPTRLTDILLLVIARKMVLSMPGEHVLLDAIAFSVILMSRLLLARFLQKTD</sequence>
<feature type="transmembrane region" description="Helical" evidence="1">
    <location>
        <begin position="102"/>
        <end position="123"/>
    </location>
</feature>
<evidence type="ECO:0000256" key="1">
    <source>
        <dbReference type="SAM" id="Phobius"/>
    </source>
</evidence>
<feature type="transmembrane region" description="Helical" evidence="1">
    <location>
        <begin position="12"/>
        <end position="40"/>
    </location>
</feature>
<evidence type="ECO:0000313" key="2">
    <source>
        <dbReference type="EMBL" id="QSO46578.1"/>
    </source>
</evidence>
<dbReference type="Proteomes" id="UP000663505">
    <property type="component" value="Chromosome"/>
</dbReference>
<gene>
    <name evidence="2" type="ORF">JZ786_19265</name>
</gene>
<dbReference type="RefSeq" id="WP_206655944.1">
    <property type="nucleotide sequence ID" value="NZ_CP071182.1"/>
</dbReference>
<keyword evidence="1" id="KW-1133">Transmembrane helix</keyword>
<name>A0A9X7Z6U1_9BACL</name>
<protein>
    <submittedName>
        <fullName evidence="2">Uncharacterized protein</fullName>
    </submittedName>
</protein>
<keyword evidence="3" id="KW-1185">Reference proteome</keyword>
<proteinExistence type="predicted"/>
<dbReference type="AlphaFoldDB" id="A0A9X7Z6U1"/>
<dbReference type="KEGG" id="afx:JZ786_19265"/>
<accession>A0A9X7Z6U1</accession>
<keyword evidence="1" id="KW-0812">Transmembrane</keyword>
<organism evidence="2 3">
    <name type="scientific">Alicyclobacillus mengziensis</name>
    <dbReference type="NCBI Taxonomy" id="2931921"/>
    <lineage>
        <taxon>Bacteria</taxon>
        <taxon>Bacillati</taxon>
        <taxon>Bacillota</taxon>
        <taxon>Bacilli</taxon>
        <taxon>Bacillales</taxon>
        <taxon>Alicyclobacillaceae</taxon>
        <taxon>Alicyclobacillus</taxon>
    </lineage>
</organism>
<keyword evidence="1" id="KW-0472">Membrane</keyword>
<dbReference type="EMBL" id="CP071182">
    <property type="protein sequence ID" value="QSO46578.1"/>
    <property type="molecule type" value="Genomic_DNA"/>
</dbReference>
<evidence type="ECO:0000313" key="3">
    <source>
        <dbReference type="Proteomes" id="UP000663505"/>
    </source>
</evidence>